<dbReference type="RefSeq" id="XP_022093370.1">
    <property type="nucleotide sequence ID" value="XM_022237678.1"/>
</dbReference>
<keyword evidence="3" id="KW-1185">Reference proteome</keyword>
<keyword evidence="2" id="KW-0472">Membrane</keyword>
<proteinExistence type="inferred from homology"/>
<feature type="transmembrane region" description="Helical" evidence="2">
    <location>
        <begin position="87"/>
        <end position="109"/>
    </location>
</feature>
<reference evidence="4" key="1">
    <citation type="submission" date="2025-08" db="UniProtKB">
        <authorList>
            <consortium name="RefSeq"/>
        </authorList>
    </citation>
    <scope>IDENTIFICATION</scope>
</reference>
<dbReference type="GeneID" id="110980737"/>
<gene>
    <name evidence="4" type="primary">LOC110980737</name>
</gene>
<evidence type="ECO:0000256" key="2">
    <source>
        <dbReference type="SAM" id="Phobius"/>
    </source>
</evidence>
<dbReference type="OrthoDB" id="5976087at2759"/>
<dbReference type="Proteomes" id="UP000694845">
    <property type="component" value="Unplaced"/>
</dbReference>
<keyword evidence="2" id="KW-1133">Transmembrane helix</keyword>
<dbReference type="GO" id="GO:0008289">
    <property type="term" value="F:lipid binding"/>
    <property type="evidence" value="ECO:0007669"/>
    <property type="project" value="InterPro"/>
</dbReference>
<sequence>MNYHGQRDMDLAVQLARDIGALEDASMNYVRSRRATIQLLRDLADYLQKHHHRAKIAKVVGGSVGVVASGLVIGGFVASFFTFGASLLVAGVGAGVGAAGGLTTVGGFLTEIITQKLTTTSAKKILEHDKIACDNLKAALERVESTWRSLRDAGRVVVGLASGGRQIFNVVDSIYDLVRVGAVAFQAGEVASQTAFKAASTVGRGMAVVGVAFSVIAIPLDLHTVITSSIAIHNRTVPEVARVILEKAKELAENCPSEEEMHAHVTRIRGALQHI</sequence>
<feature type="transmembrane region" description="Helical" evidence="2">
    <location>
        <begin position="59"/>
        <end position="81"/>
    </location>
</feature>
<dbReference type="OMA" id="NELTTHH"/>
<evidence type="ECO:0000313" key="3">
    <source>
        <dbReference type="Proteomes" id="UP000694845"/>
    </source>
</evidence>
<dbReference type="PANTHER" id="PTHR14096">
    <property type="entry name" value="APOLIPOPROTEIN L"/>
    <property type="match status" value="1"/>
</dbReference>
<dbReference type="PANTHER" id="PTHR14096:SF28">
    <property type="entry name" value="APOLIPOPROTEIN L, 1-RELATED"/>
    <property type="match status" value="1"/>
</dbReference>
<dbReference type="Pfam" id="PF05461">
    <property type="entry name" value="ApoL"/>
    <property type="match status" value="1"/>
</dbReference>
<name>A0A8B7YLP9_ACAPL</name>
<organism evidence="3 4">
    <name type="scientific">Acanthaster planci</name>
    <name type="common">Crown-of-thorns starfish</name>
    <dbReference type="NCBI Taxonomy" id="133434"/>
    <lineage>
        <taxon>Eukaryota</taxon>
        <taxon>Metazoa</taxon>
        <taxon>Echinodermata</taxon>
        <taxon>Eleutherozoa</taxon>
        <taxon>Asterozoa</taxon>
        <taxon>Asteroidea</taxon>
        <taxon>Valvatacea</taxon>
        <taxon>Valvatida</taxon>
        <taxon>Acanthasteridae</taxon>
        <taxon>Acanthaster</taxon>
    </lineage>
</organism>
<dbReference type="AlphaFoldDB" id="A0A8B7YLP9"/>
<protein>
    <submittedName>
        <fullName evidence="4">Uncharacterized protein LOC110980737</fullName>
    </submittedName>
</protein>
<dbReference type="GO" id="GO:0005576">
    <property type="term" value="C:extracellular region"/>
    <property type="evidence" value="ECO:0007669"/>
    <property type="project" value="InterPro"/>
</dbReference>
<dbReference type="KEGG" id="aplc:110980737"/>
<accession>A0A8B7YLP9</accession>
<keyword evidence="2" id="KW-0812">Transmembrane</keyword>
<comment type="similarity">
    <text evidence="1">Belongs to the apolipoprotein L family.</text>
</comment>
<dbReference type="GO" id="GO:0042157">
    <property type="term" value="P:lipoprotein metabolic process"/>
    <property type="evidence" value="ECO:0007669"/>
    <property type="project" value="InterPro"/>
</dbReference>
<dbReference type="GO" id="GO:0006869">
    <property type="term" value="P:lipid transport"/>
    <property type="evidence" value="ECO:0007669"/>
    <property type="project" value="InterPro"/>
</dbReference>
<evidence type="ECO:0000256" key="1">
    <source>
        <dbReference type="ARBA" id="ARBA00010090"/>
    </source>
</evidence>
<dbReference type="InterPro" id="IPR008405">
    <property type="entry name" value="ApoL"/>
</dbReference>
<evidence type="ECO:0000313" key="4">
    <source>
        <dbReference type="RefSeq" id="XP_022093370.1"/>
    </source>
</evidence>
<dbReference type="GO" id="GO:0016020">
    <property type="term" value="C:membrane"/>
    <property type="evidence" value="ECO:0007669"/>
    <property type="project" value="TreeGrafter"/>
</dbReference>